<dbReference type="EC" id="2.1.1.13" evidence="6"/>
<keyword evidence="14 19" id="KW-0862">Zinc</keyword>
<comment type="cofactor">
    <cofactor evidence="3">
        <name>methylcob(III)alamin</name>
        <dbReference type="ChEBI" id="CHEBI:28115"/>
    </cofactor>
</comment>
<comment type="pathway">
    <text evidence="4">Amino-acid biosynthesis; L-methionine biosynthesis via de novo pathway; L-methionine from L-homocysteine (MetH route): step 1/1.</text>
</comment>
<comment type="caution">
    <text evidence="21">The sequence shown here is derived from an EMBL/GenBank/DDBJ whole genome shotgun (WGS) entry which is preliminary data.</text>
</comment>
<sequence length="362" mass="39444">MALTRSERLARLPELLKQRILVLDGAMGTMIQGYKLDEAGYRGERFKDWHRDVRGNNDLLNLTQPQIVREIHQQYFDAGADIVETNTFNSTSISLADYGMEDLAYEFNRAGAALARAAGDALEDADTHDGVVGRPRYVAGAIGPTNRTASISPVVTDPGFRNVDFDELRAAYRTQVEGLIDGGVDMLLVETIFDTLNAKAALFAVEEVLEEKGLKLPVMISGTITDRSGRTLSGQTTEAFWNSLRHVKPLSIGLNCALGADLMRPYVQELSRVADTYVSAHPNAGLPNEFGGYDETPEQMADALRHWAGDGLVNIVGGCCGTSPVHIRAIAEAVKGITPRPPADRPARMRLAGLEPFEMPAF</sequence>
<evidence type="ECO:0000313" key="21">
    <source>
        <dbReference type="EMBL" id="TWB65642.1"/>
    </source>
</evidence>
<evidence type="ECO:0000256" key="12">
    <source>
        <dbReference type="ARBA" id="ARBA00022691"/>
    </source>
</evidence>
<dbReference type="FunFam" id="3.20.20.330:FF:000001">
    <property type="entry name" value="Methionine synthase"/>
    <property type="match status" value="1"/>
</dbReference>
<evidence type="ECO:0000259" key="20">
    <source>
        <dbReference type="PROSITE" id="PS50970"/>
    </source>
</evidence>
<feature type="binding site" evidence="19">
    <location>
        <position position="320"/>
    </location>
    <ligand>
        <name>Zn(2+)</name>
        <dbReference type="ChEBI" id="CHEBI:29105"/>
    </ligand>
</feature>
<comment type="catalytic activity">
    <reaction evidence="1">
        <text>(6S)-5-methyl-5,6,7,8-tetrahydrofolate + L-homocysteine = (6S)-5,6,7,8-tetrahydrofolate + L-methionine</text>
        <dbReference type="Rhea" id="RHEA:11172"/>
        <dbReference type="ChEBI" id="CHEBI:18608"/>
        <dbReference type="ChEBI" id="CHEBI:57453"/>
        <dbReference type="ChEBI" id="CHEBI:57844"/>
        <dbReference type="ChEBI" id="CHEBI:58199"/>
        <dbReference type="EC" id="2.1.1.13"/>
    </reaction>
</comment>
<keyword evidence="15" id="KW-0486">Methionine biosynthesis</keyword>
<evidence type="ECO:0000313" key="22">
    <source>
        <dbReference type="Proteomes" id="UP000320516"/>
    </source>
</evidence>
<dbReference type="RefSeq" id="WP_186455041.1">
    <property type="nucleotide sequence ID" value="NZ_VITV01000020.1"/>
</dbReference>
<dbReference type="GO" id="GO:0046653">
    <property type="term" value="P:tetrahydrofolate metabolic process"/>
    <property type="evidence" value="ECO:0007669"/>
    <property type="project" value="TreeGrafter"/>
</dbReference>
<dbReference type="GO" id="GO:0008705">
    <property type="term" value="F:methionine synthase activity"/>
    <property type="evidence" value="ECO:0007669"/>
    <property type="project" value="UniProtKB-EC"/>
</dbReference>
<evidence type="ECO:0000256" key="14">
    <source>
        <dbReference type="ARBA" id="ARBA00022833"/>
    </source>
</evidence>
<accession>A0A560J310</accession>
<keyword evidence="11 19" id="KW-0808">Transferase</keyword>
<evidence type="ECO:0000256" key="6">
    <source>
        <dbReference type="ARBA" id="ARBA00012032"/>
    </source>
</evidence>
<evidence type="ECO:0000256" key="8">
    <source>
        <dbReference type="ARBA" id="ARBA00022603"/>
    </source>
</evidence>
<evidence type="ECO:0000256" key="7">
    <source>
        <dbReference type="ARBA" id="ARBA00013998"/>
    </source>
</evidence>
<dbReference type="GO" id="GO:0005829">
    <property type="term" value="C:cytosol"/>
    <property type="evidence" value="ECO:0007669"/>
    <property type="project" value="TreeGrafter"/>
</dbReference>
<feature type="binding site" evidence="19">
    <location>
        <position position="319"/>
    </location>
    <ligand>
        <name>Zn(2+)</name>
        <dbReference type="ChEBI" id="CHEBI:29105"/>
    </ligand>
</feature>
<feature type="binding site" evidence="19">
    <location>
        <position position="256"/>
    </location>
    <ligand>
        <name>Zn(2+)</name>
        <dbReference type="ChEBI" id="CHEBI:29105"/>
    </ligand>
</feature>
<keyword evidence="8 19" id="KW-0489">Methyltransferase</keyword>
<dbReference type="Proteomes" id="UP000320516">
    <property type="component" value="Unassembled WGS sequence"/>
</dbReference>
<dbReference type="PANTHER" id="PTHR45833:SF1">
    <property type="entry name" value="METHIONINE SYNTHASE"/>
    <property type="match status" value="1"/>
</dbReference>
<evidence type="ECO:0000256" key="5">
    <source>
        <dbReference type="ARBA" id="ARBA00010398"/>
    </source>
</evidence>
<evidence type="ECO:0000256" key="11">
    <source>
        <dbReference type="ARBA" id="ARBA00022679"/>
    </source>
</evidence>
<evidence type="ECO:0000256" key="16">
    <source>
        <dbReference type="ARBA" id="ARBA00023285"/>
    </source>
</evidence>
<dbReference type="PROSITE" id="PS50970">
    <property type="entry name" value="HCY"/>
    <property type="match status" value="1"/>
</dbReference>
<proteinExistence type="inferred from homology"/>
<dbReference type="EMBL" id="VITV01000020">
    <property type="protein sequence ID" value="TWB65642.1"/>
    <property type="molecule type" value="Genomic_DNA"/>
</dbReference>
<keyword evidence="9" id="KW-0028">Amino-acid biosynthesis</keyword>
<dbReference type="GO" id="GO:0050667">
    <property type="term" value="P:homocysteine metabolic process"/>
    <property type="evidence" value="ECO:0007669"/>
    <property type="project" value="TreeGrafter"/>
</dbReference>
<gene>
    <name evidence="21" type="ORF">FBZ87_12039</name>
</gene>
<evidence type="ECO:0000256" key="19">
    <source>
        <dbReference type="PROSITE-ProRule" id="PRU00333"/>
    </source>
</evidence>
<evidence type="ECO:0000256" key="3">
    <source>
        <dbReference type="ARBA" id="ARBA00001956"/>
    </source>
</evidence>
<reference evidence="21 22" key="1">
    <citation type="submission" date="2019-06" db="EMBL/GenBank/DDBJ databases">
        <title>Genomic Encyclopedia of Type Strains, Phase IV (KMG-V): Genome sequencing to study the core and pangenomes of soil and plant-associated prokaryotes.</title>
        <authorList>
            <person name="Whitman W."/>
        </authorList>
    </citation>
    <scope>NUCLEOTIDE SEQUENCE [LARGE SCALE GENOMIC DNA]</scope>
    <source>
        <strain evidence="21 22">BR 12005</strain>
    </source>
</reference>
<evidence type="ECO:0000256" key="15">
    <source>
        <dbReference type="ARBA" id="ARBA00023167"/>
    </source>
</evidence>
<feature type="domain" description="Hcy-binding" evidence="20">
    <location>
        <begin position="9"/>
        <end position="334"/>
    </location>
</feature>
<evidence type="ECO:0000256" key="17">
    <source>
        <dbReference type="ARBA" id="ARBA00025552"/>
    </source>
</evidence>
<dbReference type="Gene3D" id="3.20.20.330">
    <property type="entry name" value="Homocysteine-binding-like domain"/>
    <property type="match status" value="1"/>
</dbReference>
<evidence type="ECO:0000256" key="4">
    <source>
        <dbReference type="ARBA" id="ARBA00005178"/>
    </source>
</evidence>
<dbReference type="GO" id="GO:0046872">
    <property type="term" value="F:metal ion binding"/>
    <property type="evidence" value="ECO:0007669"/>
    <property type="project" value="UniProtKB-KW"/>
</dbReference>
<evidence type="ECO:0000256" key="10">
    <source>
        <dbReference type="ARBA" id="ARBA00022628"/>
    </source>
</evidence>
<comment type="cofactor">
    <cofactor evidence="2 19">
        <name>Zn(2+)</name>
        <dbReference type="ChEBI" id="CHEBI:29105"/>
    </cofactor>
</comment>
<keyword evidence="16" id="KW-0170">Cobalt</keyword>
<evidence type="ECO:0000256" key="2">
    <source>
        <dbReference type="ARBA" id="ARBA00001947"/>
    </source>
</evidence>
<organism evidence="21 22">
    <name type="scientific">Nitrospirillum amazonense</name>
    <dbReference type="NCBI Taxonomy" id="28077"/>
    <lineage>
        <taxon>Bacteria</taxon>
        <taxon>Pseudomonadati</taxon>
        <taxon>Pseudomonadota</taxon>
        <taxon>Alphaproteobacteria</taxon>
        <taxon>Rhodospirillales</taxon>
        <taxon>Azospirillaceae</taxon>
        <taxon>Nitrospirillum</taxon>
    </lineage>
</organism>
<protein>
    <recommendedName>
        <fullName evidence="7">Methionine synthase</fullName>
        <ecNumber evidence="6">2.1.1.13</ecNumber>
    </recommendedName>
    <alternativeName>
        <fullName evidence="18">5-methyltetrahydrofolate--homocysteine methyltransferase</fullName>
    </alternativeName>
</protein>
<dbReference type="GO" id="GO:0032259">
    <property type="term" value="P:methylation"/>
    <property type="evidence" value="ECO:0007669"/>
    <property type="project" value="UniProtKB-KW"/>
</dbReference>
<dbReference type="AlphaFoldDB" id="A0A560J310"/>
<evidence type="ECO:0000256" key="18">
    <source>
        <dbReference type="ARBA" id="ARBA00031040"/>
    </source>
</evidence>
<name>A0A560J310_9PROT</name>
<keyword evidence="12" id="KW-0949">S-adenosyl-L-methionine</keyword>
<dbReference type="Pfam" id="PF02574">
    <property type="entry name" value="S-methyl_trans"/>
    <property type="match status" value="1"/>
</dbReference>
<evidence type="ECO:0000256" key="13">
    <source>
        <dbReference type="ARBA" id="ARBA00022723"/>
    </source>
</evidence>
<evidence type="ECO:0000256" key="9">
    <source>
        <dbReference type="ARBA" id="ARBA00022605"/>
    </source>
</evidence>
<comment type="function">
    <text evidence="17">Catalyzes the transfer of a methyl group from methyl-cobalamin to homocysteine, yielding enzyme-bound cob(I)alamin and methionine. Subsequently, remethylates the cofactor using methyltetrahydrofolate.</text>
</comment>
<dbReference type="InterPro" id="IPR036589">
    <property type="entry name" value="HCY_dom_sf"/>
</dbReference>
<keyword evidence="13 19" id="KW-0479">Metal-binding</keyword>
<dbReference type="GO" id="GO:0031419">
    <property type="term" value="F:cobalamin binding"/>
    <property type="evidence" value="ECO:0007669"/>
    <property type="project" value="UniProtKB-KW"/>
</dbReference>
<dbReference type="InterPro" id="IPR050554">
    <property type="entry name" value="Met_Synthase/Corrinoid"/>
</dbReference>
<dbReference type="SUPFAM" id="SSF82282">
    <property type="entry name" value="Homocysteine S-methyltransferase"/>
    <property type="match status" value="1"/>
</dbReference>
<dbReference type="InterPro" id="IPR003726">
    <property type="entry name" value="HCY_dom"/>
</dbReference>
<dbReference type="PANTHER" id="PTHR45833">
    <property type="entry name" value="METHIONINE SYNTHASE"/>
    <property type="match status" value="1"/>
</dbReference>
<evidence type="ECO:0000256" key="1">
    <source>
        <dbReference type="ARBA" id="ARBA00001700"/>
    </source>
</evidence>
<keyword evidence="10" id="KW-0846">Cobalamin</keyword>
<comment type="similarity">
    <text evidence="5">Belongs to the vitamin-B12 dependent methionine synthase family.</text>
</comment>